<dbReference type="Proteomes" id="UP001598352">
    <property type="component" value="Unassembled WGS sequence"/>
</dbReference>
<accession>A0ABW6F602</accession>
<proteinExistence type="inferred from homology"/>
<dbReference type="InterPro" id="IPR029494">
    <property type="entry name" value="DarT"/>
</dbReference>
<comment type="caution">
    <text evidence="6">Lacks conserved residue(s) required for the propagation of feature annotation.</text>
</comment>
<feature type="domain" description="DarT" evidence="7">
    <location>
        <begin position="18"/>
        <end position="209"/>
    </location>
</feature>
<keyword evidence="1 6" id="KW-1277">Toxin-antitoxin system</keyword>
<dbReference type="PROSITE" id="PS52018">
    <property type="entry name" value="DART"/>
    <property type="match status" value="1"/>
</dbReference>
<gene>
    <name evidence="8" type="ORF">ACFWOQ_21425</name>
</gene>
<keyword evidence="2" id="KW-0328">Glycosyltransferase</keyword>
<dbReference type="EMBL" id="JBHXKZ010000018">
    <property type="protein sequence ID" value="MFD4825135.1"/>
    <property type="molecule type" value="Genomic_DNA"/>
</dbReference>
<dbReference type="RefSeq" id="WP_382775122.1">
    <property type="nucleotide sequence ID" value="NZ_JBHXKZ010000018.1"/>
</dbReference>
<evidence type="ECO:0000256" key="6">
    <source>
        <dbReference type="PROSITE-ProRule" id="PRU01362"/>
    </source>
</evidence>
<dbReference type="Pfam" id="PF14487">
    <property type="entry name" value="DarT"/>
    <property type="match status" value="1"/>
</dbReference>
<evidence type="ECO:0000313" key="9">
    <source>
        <dbReference type="Proteomes" id="UP001598352"/>
    </source>
</evidence>
<name>A0ABW6F602_9ACTN</name>
<comment type="similarity">
    <text evidence="6">Belongs to the DarT ADP-ribosyltransferase family.</text>
</comment>
<comment type="caution">
    <text evidence="8">The sequence shown here is derived from an EMBL/GenBank/DDBJ whole genome shotgun (WGS) entry which is preliminary data.</text>
</comment>
<evidence type="ECO:0000256" key="2">
    <source>
        <dbReference type="ARBA" id="ARBA00022676"/>
    </source>
</evidence>
<evidence type="ECO:0000256" key="1">
    <source>
        <dbReference type="ARBA" id="ARBA00022649"/>
    </source>
</evidence>
<evidence type="ECO:0000256" key="3">
    <source>
        <dbReference type="ARBA" id="ARBA00022679"/>
    </source>
</evidence>
<reference evidence="8 9" key="1">
    <citation type="submission" date="2024-09" db="EMBL/GenBank/DDBJ databases">
        <title>The Natural Products Discovery Center: Release of the First 8490 Sequenced Strains for Exploring Actinobacteria Biosynthetic Diversity.</title>
        <authorList>
            <person name="Kalkreuter E."/>
            <person name="Kautsar S.A."/>
            <person name="Yang D."/>
            <person name="Bader C.D."/>
            <person name="Teijaro C.N."/>
            <person name="Fluegel L."/>
            <person name="Davis C.M."/>
            <person name="Simpson J.R."/>
            <person name="Lauterbach L."/>
            <person name="Steele A.D."/>
            <person name="Gui C."/>
            <person name="Meng S."/>
            <person name="Li G."/>
            <person name="Viehrig K."/>
            <person name="Ye F."/>
            <person name="Su P."/>
            <person name="Kiefer A.F."/>
            <person name="Nichols A."/>
            <person name="Cepeda A.J."/>
            <person name="Yan W."/>
            <person name="Fan B."/>
            <person name="Jiang Y."/>
            <person name="Adhikari A."/>
            <person name="Zheng C.-J."/>
            <person name="Schuster L."/>
            <person name="Cowan T.M."/>
            <person name="Smanski M.J."/>
            <person name="Chevrette M.G."/>
            <person name="De Carvalho L.P.S."/>
            <person name="Shen B."/>
        </authorList>
    </citation>
    <scope>NUCLEOTIDE SEQUENCE [LARGE SCALE GENOMIC DNA]</scope>
    <source>
        <strain evidence="8 9">NPDC058428</strain>
    </source>
</reference>
<protein>
    <submittedName>
        <fullName evidence="8">DarT ssDNA thymidine ADP-ribosyltransferase family protein</fullName>
    </submittedName>
</protein>
<keyword evidence="9" id="KW-1185">Reference proteome</keyword>
<evidence type="ECO:0000256" key="5">
    <source>
        <dbReference type="ARBA" id="ARBA00023125"/>
    </source>
</evidence>
<evidence type="ECO:0000313" key="8">
    <source>
        <dbReference type="EMBL" id="MFD4825135.1"/>
    </source>
</evidence>
<evidence type="ECO:0000259" key="7">
    <source>
        <dbReference type="PROSITE" id="PS52018"/>
    </source>
</evidence>
<evidence type="ECO:0000256" key="4">
    <source>
        <dbReference type="ARBA" id="ARBA00022695"/>
    </source>
</evidence>
<keyword evidence="3" id="KW-0808">Transferase</keyword>
<keyword evidence="4" id="KW-0548">Nucleotidyltransferase</keyword>
<keyword evidence="5 6" id="KW-0238">DNA-binding</keyword>
<organism evidence="8 9">
    <name type="scientific">Streptomyces rubiginosohelvolus</name>
    <dbReference type="NCBI Taxonomy" id="67362"/>
    <lineage>
        <taxon>Bacteria</taxon>
        <taxon>Bacillati</taxon>
        <taxon>Actinomycetota</taxon>
        <taxon>Actinomycetes</taxon>
        <taxon>Kitasatosporales</taxon>
        <taxon>Streptomycetaceae</taxon>
        <taxon>Streptomyces</taxon>
    </lineage>
</organism>
<sequence length="237" mass="25986">MTTDGISVEQALAECKATRLAHFTPARNLFHIVRDGAIRSSSDLAESASGYFSPTDKERFDRNPDKVCCTFEYPNGYYLAQAKGKPDYVNYPDWVCFFLDVDLACRPGTLFAPCNAAKQYGAFLKKGGKALRECFSSVSDGWPRGPRHLVGAATNLQAEVLIPGPIAMDRVMSIAVPTPEAASTEFSRLKIMGLDPARLSWVVSPTLFDKFKLSNQVRNGGLIAETSWVPPQDGEKP</sequence>